<gene>
    <name evidence="3" type="ORF">CTI12_AA260710</name>
</gene>
<dbReference type="InterPro" id="IPR036128">
    <property type="entry name" value="Plus3-like_sf"/>
</dbReference>
<evidence type="ECO:0000313" key="3">
    <source>
        <dbReference type="EMBL" id="PWA73272.1"/>
    </source>
</evidence>
<evidence type="ECO:0000313" key="4">
    <source>
        <dbReference type="Proteomes" id="UP000245207"/>
    </source>
</evidence>
<dbReference type="OrthoDB" id="166375at2759"/>
<reference evidence="3 4" key="1">
    <citation type="journal article" date="2018" name="Mol. Plant">
        <title>The genome of Artemisia annua provides insight into the evolution of Asteraceae family and artemisinin biosynthesis.</title>
        <authorList>
            <person name="Shen Q."/>
            <person name="Zhang L."/>
            <person name="Liao Z."/>
            <person name="Wang S."/>
            <person name="Yan T."/>
            <person name="Shi P."/>
            <person name="Liu M."/>
            <person name="Fu X."/>
            <person name="Pan Q."/>
            <person name="Wang Y."/>
            <person name="Lv Z."/>
            <person name="Lu X."/>
            <person name="Zhang F."/>
            <person name="Jiang W."/>
            <person name="Ma Y."/>
            <person name="Chen M."/>
            <person name="Hao X."/>
            <person name="Li L."/>
            <person name="Tang Y."/>
            <person name="Lv G."/>
            <person name="Zhou Y."/>
            <person name="Sun X."/>
            <person name="Brodelius P.E."/>
            <person name="Rose J.K.C."/>
            <person name="Tang K."/>
        </authorList>
    </citation>
    <scope>NUCLEOTIDE SEQUENCE [LARGE SCALE GENOMIC DNA]</scope>
    <source>
        <strain evidence="4">cv. Huhao1</strain>
        <tissue evidence="3">Leaf</tissue>
    </source>
</reference>
<dbReference type="STRING" id="35608.A0A2U1NIC7"/>
<accession>A0A2U1NIC7</accession>
<name>A0A2U1NIC7_ARTAN</name>
<feature type="compositionally biased region" description="Polar residues" evidence="1">
    <location>
        <begin position="118"/>
        <end position="130"/>
    </location>
</feature>
<dbReference type="PANTHER" id="PTHR38940:SF5">
    <property type="match status" value="1"/>
</dbReference>
<protein>
    <submittedName>
        <fullName evidence="3">Plus-3</fullName>
    </submittedName>
</protein>
<dbReference type="EMBL" id="PKPP01002762">
    <property type="protein sequence ID" value="PWA73272.1"/>
    <property type="molecule type" value="Genomic_DNA"/>
</dbReference>
<keyword evidence="4" id="KW-1185">Reference proteome</keyword>
<feature type="region of interest" description="Disordered" evidence="1">
    <location>
        <begin position="207"/>
        <end position="237"/>
    </location>
</feature>
<proteinExistence type="predicted"/>
<comment type="caution">
    <text evidence="3">The sequence shown here is derived from an EMBL/GenBank/DDBJ whole genome shotgun (WGS) entry which is preliminary data.</text>
</comment>
<evidence type="ECO:0000259" key="2">
    <source>
        <dbReference type="SMART" id="SM00719"/>
    </source>
</evidence>
<dbReference type="InterPro" id="IPR004343">
    <property type="entry name" value="Plus-3_dom"/>
</dbReference>
<dbReference type="Pfam" id="PF03126">
    <property type="entry name" value="Plus-3"/>
    <property type="match status" value="1"/>
</dbReference>
<dbReference type="SMART" id="SM00719">
    <property type="entry name" value="Plus3"/>
    <property type="match status" value="1"/>
</dbReference>
<evidence type="ECO:0000256" key="1">
    <source>
        <dbReference type="SAM" id="MobiDB-lite"/>
    </source>
</evidence>
<feature type="region of interest" description="Disordered" evidence="1">
    <location>
        <begin position="99"/>
        <end position="132"/>
    </location>
</feature>
<dbReference type="AlphaFoldDB" id="A0A2U1NIC7"/>
<dbReference type="GO" id="GO:0003677">
    <property type="term" value="F:DNA binding"/>
    <property type="evidence" value="ECO:0007669"/>
    <property type="project" value="InterPro"/>
</dbReference>
<feature type="domain" description="Plus3" evidence="2">
    <location>
        <begin position="384"/>
        <end position="490"/>
    </location>
</feature>
<dbReference type="SUPFAM" id="SSF159042">
    <property type="entry name" value="Plus3-like"/>
    <property type="match status" value="1"/>
</dbReference>
<dbReference type="PANTHER" id="PTHR38940">
    <property type="entry name" value="PLUS3 DOMAIN-CONTAINING PROTEIN"/>
    <property type="match status" value="1"/>
</dbReference>
<dbReference type="Gene3D" id="3.90.70.200">
    <property type="entry name" value="Plus-3 domain"/>
    <property type="match status" value="1"/>
</dbReference>
<feature type="compositionally biased region" description="Basic and acidic residues" evidence="1">
    <location>
        <begin position="217"/>
        <end position="231"/>
    </location>
</feature>
<dbReference type="Proteomes" id="UP000245207">
    <property type="component" value="Unassembled WGS sequence"/>
</dbReference>
<organism evidence="3 4">
    <name type="scientific">Artemisia annua</name>
    <name type="common">Sweet wormwood</name>
    <dbReference type="NCBI Taxonomy" id="35608"/>
    <lineage>
        <taxon>Eukaryota</taxon>
        <taxon>Viridiplantae</taxon>
        <taxon>Streptophyta</taxon>
        <taxon>Embryophyta</taxon>
        <taxon>Tracheophyta</taxon>
        <taxon>Spermatophyta</taxon>
        <taxon>Magnoliopsida</taxon>
        <taxon>eudicotyledons</taxon>
        <taxon>Gunneridae</taxon>
        <taxon>Pentapetalae</taxon>
        <taxon>asterids</taxon>
        <taxon>campanulids</taxon>
        <taxon>Asterales</taxon>
        <taxon>Asteraceae</taxon>
        <taxon>Asteroideae</taxon>
        <taxon>Anthemideae</taxon>
        <taxon>Artemisiinae</taxon>
        <taxon>Artemisia</taxon>
    </lineage>
</organism>
<sequence>MTNVNDTEADLELTLGSTNGWKNSNTTAGVGVGVGAGANANSRSGMTLVGSDPLAELVWSPRTGLNIKFAEKTPCFMLEVGPSDMGFLQLEDTQTEKQVSEGHSMASQAARVSGEVVKSSSYTGPQNQGEAHQISKRLFEDGMTSGVNGPGSESGSPLKIEAMAQCKPRDPVEMDNGEMEKDGCYSVPFHENIQVAIFENEKIAERCDSVPGEDEERSVYHQENDETHEAESQGSIESFQSANLLTKGKRSLSFEQQLVLGSKRIKKQAHDYTVKKDSSFVSWISNMLKGLKNHENYDKRISVCNETRTLECKKMGFQNVFKSLFSPETISRIESKSIGNSKETIFANNCSNGSPDCLEIKEKETQSMVKHISLYEKVTKEAPKGMFDTIRMLRLSRTDILKLSNSQLSVAHLDGFFLRLRVAKWKEGLGGSRYYVACITGLQGEKPWKGLNQPIRVKVGGVECFVESQYVSNCDFLEDELVAWWEKTSQNGGIPVVKDLKLKLGERRALGL</sequence>